<dbReference type="CDD" id="cd03814">
    <property type="entry name" value="GT4-like"/>
    <property type="match status" value="1"/>
</dbReference>
<name>A0A9X3TYX4_9PROT</name>
<reference evidence="4" key="1">
    <citation type="submission" date="2022-08" db="EMBL/GenBank/DDBJ databases">
        <authorList>
            <person name="Vandamme P."/>
            <person name="Hettiarachchi A."/>
            <person name="Peeters C."/>
            <person name="Cnockaert M."/>
            <person name="Carlier A."/>
        </authorList>
    </citation>
    <scope>NUCLEOTIDE SEQUENCE</scope>
    <source>
        <strain evidence="4">LMG 31809</strain>
    </source>
</reference>
<evidence type="ECO:0000313" key="4">
    <source>
        <dbReference type="EMBL" id="MDA5194183.1"/>
    </source>
</evidence>
<organism evidence="4 5">
    <name type="scientific">Govanella unica</name>
    <dbReference type="NCBI Taxonomy" id="2975056"/>
    <lineage>
        <taxon>Bacteria</taxon>
        <taxon>Pseudomonadati</taxon>
        <taxon>Pseudomonadota</taxon>
        <taxon>Alphaproteobacteria</taxon>
        <taxon>Emcibacterales</taxon>
        <taxon>Govanellaceae</taxon>
        <taxon>Govanella</taxon>
    </lineage>
</organism>
<dbReference type="Pfam" id="PF13439">
    <property type="entry name" value="Glyco_transf_4"/>
    <property type="match status" value="1"/>
</dbReference>
<dbReference type="InterPro" id="IPR050194">
    <property type="entry name" value="Glycosyltransferase_grp1"/>
</dbReference>
<gene>
    <name evidence="4" type="ORF">NYP16_09495</name>
</gene>
<dbReference type="InterPro" id="IPR001296">
    <property type="entry name" value="Glyco_trans_1"/>
</dbReference>
<dbReference type="PANTHER" id="PTHR45947:SF3">
    <property type="entry name" value="SULFOQUINOVOSYL TRANSFERASE SQD2"/>
    <property type="match status" value="1"/>
</dbReference>
<evidence type="ECO:0000259" key="3">
    <source>
        <dbReference type="Pfam" id="PF13439"/>
    </source>
</evidence>
<feature type="domain" description="Glycosyl transferase family 1" evidence="2">
    <location>
        <begin position="196"/>
        <end position="354"/>
    </location>
</feature>
<proteinExistence type="predicted"/>
<dbReference type="Pfam" id="PF00534">
    <property type="entry name" value="Glycos_transf_1"/>
    <property type="match status" value="1"/>
</dbReference>
<dbReference type="GO" id="GO:0016757">
    <property type="term" value="F:glycosyltransferase activity"/>
    <property type="evidence" value="ECO:0007669"/>
    <property type="project" value="InterPro"/>
</dbReference>
<protein>
    <submittedName>
        <fullName evidence="4">Glycosyltransferase family 1 protein</fullName>
    </submittedName>
</protein>
<dbReference type="EMBL" id="JANWOI010000003">
    <property type="protein sequence ID" value="MDA5194183.1"/>
    <property type="molecule type" value="Genomic_DNA"/>
</dbReference>
<dbReference type="Gene3D" id="3.40.50.2000">
    <property type="entry name" value="Glycogen Phosphorylase B"/>
    <property type="match status" value="2"/>
</dbReference>
<dbReference type="RefSeq" id="WP_274943887.1">
    <property type="nucleotide sequence ID" value="NZ_JANWOI010000003.1"/>
</dbReference>
<evidence type="ECO:0000256" key="1">
    <source>
        <dbReference type="SAM" id="MobiDB-lite"/>
    </source>
</evidence>
<evidence type="ECO:0000259" key="2">
    <source>
        <dbReference type="Pfam" id="PF00534"/>
    </source>
</evidence>
<dbReference type="SUPFAM" id="SSF53756">
    <property type="entry name" value="UDP-Glycosyltransferase/glycogen phosphorylase"/>
    <property type="match status" value="1"/>
</dbReference>
<feature type="region of interest" description="Disordered" evidence="1">
    <location>
        <begin position="385"/>
        <end position="410"/>
    </location>
</feature>
<sequence>MKTADLRVALFSGNYNYIKDGANQALNRLVAGLESQGAAVRIYSPTSSTPAFEPAGTLISVPSISIPRRREYRLALGMPGHIRDDIIQFSPNIFHVSAPDLLGYQALTLAEKMLVPAVASVHTRFETYLRYYHLGLFENLLKSYFRHFYHRCVQIYAPSESMAEALRDEHMAKDIQIWGRGVDSSLYAPARRDMAWRRSLGIADTDIVIAFVGRLVLEKGLGVFCKVIKRLEHLGITHKVLIIGDGPERKWFEASLPQAIFTGFLTGEKLARAFASSDIFFNPSQTETFGNVTLEAMASGLPTVGLQATGSSSLIIHDKTGFLCAADDLEDMTTTLARLVQNADLRDRFGKAARAISLGQSWDQILFTLFQNYITVVANTTRARQDTAPTAPDFVSDIPFSSSRRPAKHG</sequence>
<dbReference type="Proteomes" id="UP001141619">
    <property type="component" value="Unassembled WGS sequence"/>
</dbReference>
<keyword evidence="5" id="KW-1185">Reference proteome</keyword>
<comment type="caution">
    <text evidence="4">The sequence shown here is derived from an EMBL/GenBank/DDBJ whole genome shotgun (WGS) entry which is preliminary data.</text>
</comment>
<accession>A0A9X3TYX4</accession>
<reference evidence="4" key="2">
    <citation type="journal article" date="2023" name="Syst. Appl. Microbiol.">
        <title>Govania unica gen. nov., sp. nov., a rare biosphere bacterium that represents a novel family in the class Alphaproteobacteria.</title>
        <authorList>
            <person name="Vandamme P."/>
            <person name="Peeters C."/>
            <person name="Hettiarachchi A."/>
            <person name="Cnockaert M."/>
            <person name="Carlier A."/>
        </authorList>
    </citation>
    <scope>NUCLEOTIDE SEQUENCE</scope>
    <source>
        <strain evidence="4">LMG 31809</strain>
    </source>
</reference>
<dbReference type="PANTHER" id="PTHR45947">
    <property type="entry name" value="SULFOQUINOVOSYL TRANSFERASE SQD2"/>
    <property type="match status" value="1"/>
</dbReference>
<dbReference type="InterPro" id="IPR028098">
    <property type="entry name" value="Glyco_trans_4-like_N"/>
</dbReference>
<evidence type="ECO:0000313" key="5">
    <source>
        <dbReference type="Proteomes" id="UP001141619"/>
    </source>
</evidence>
<dbReference type="AlphaFoldDB" id="A0A9X3TYX4"/>
<feature type="domain" description="Glycosyltransferase subfamily 4-like N-terminal" evidence="3">
    <location>
        <begin position="21"/>
        <end position="184"/>
    </location>
</feature>